<dbReference type="EMBL" id="BAET01000033">
    <property type="protein sequence ID" value="GAB57004.1"/>
    <property type="molecule type" value="Genomic_DNA"/>
</dbReference>
<dbReference type="AlphaFoldDB" id="H5TF77"/>
<feature type="transmembrane region" description="Helical" evidence="1">
    <location>
        <begin position="20"/>
        <end position="43"/>
    </location>
</feature>
<dbReference type="PROSITE" id="PS00409">
    <property type="entry name" value="PROKAR_NTER_METHYL"/>
    <property type="match status" value="1"/>
</dbReference>
<name>H5TF77_9ALTE</name>
<keyword evidence="1" id="KW-0812">Transmembrane</keyword>
<evidence type="ECO:0000313" key="3">
    <source>
        <dbReference type="Proteomes" id="UP000053586"/>
    </source>
</evidence>
<reference evidence="2 3" key="1">
    <citation type="journal article" date="2012" name="J. Bacteriol.">
        <title>Genome sequence of proteorhodopsin-containing sea ice bacterium Glaciecola punicea ACAM 611T.</title>
        <authorList>
            <person name="Qin Q.-L."/>
            <person name="Xie B.-B."/>
            <person name="Shu Y.-L."/>
            <person name="Rong J.-C."/>
            <person name="Zhao D.-L."/>
            <person name="Zhang X.-Y."/>
            <person name="Chen X.-L."/>
            <person name="Zhou B.-C."/>
            <person name="Zhanga Y.-Z."/>
        </authorList>
    </citation>
    <scope>NUCLEOTIDE SEQUENCE [LARGE SCALE GENOMIC DNA]</scope>
    <source>
        <strain evidence="2 3">ACAM 611</strain>
    </source>
</reference>
<evidence type="ECO:0008006" key="4">
    <source>
        <dbReference type="Google" id="ProtNLM"/>
    </source>
</evidence>
<dbReference type="Pfam" id="PF07963">
    <property type="entry name" value="N_methyl"/>
    <property type="match status" value="1"/>
</dbReference>
<keyword evidence="1" id="KW-1133">Transmembrane helix</keyword>
<dbReference type="STRING" id="56804.BAE46_03235"/>
<sequence length="247" mass="28191">MNTIIDGSRALAPKNKAHGFTLVEVLLTMAILSMLMLTATYAYNYITQNWKRNQQLYESELAQYKSATLVYRAVAHTQPKIVKGEGTASLQGASSRTGFYFLGRDNGFTAYTHSAAQDPAYPAVYRLFREQSENGQFSLIYEEAMLNDVLLLRAQQNLPFSFRLTVATELNSLNFEYYGWASATIRMNANPEVGTQLFTPEWFKQYDGMERVQHPLVVQVRIEDFLWPIPVLDLSSELLNRRFVGEE</sequence>
<protein>
    <recommendedName>
        <fullName evidence="4">General secretion pathway protein J</fullName>
    </recommendedName>
</protein>
<dbReference type="Proteomes" id="UP000053586">
    <property type="component" value="Unassembled WGS sequence"/>
</dbReference>
<comment type="caution">
    <text evidence="2">The sequence shown here is derived from an EMBL/GenBank/DDBJ whole genome shotgun (WGS) entry which is preliminary data.</text>
</comment>
<keyword evidence="1" id="KW-0472">Membrane</keyword>
<dbReference type="Gene3D" id="3.30.700.10">
    <property type="entry name" value="Glycoprotein, Type 4 Pilin"/>
    <property type="match status" value="1"/>
</dbReference>
<evidence type="ECO:0000313" key="2">
    <source>
        <dbReference type="EMBL" id="GAB57004.1"/>
    </source>
</evidence>
<accession>H5TF77</accession>
<dbReference type="InterPro" id="IPR045584">
    <property type="entry name" value="Pilin-like"/>
</dbReference>
<dbReference type="InterPro" id="IPR012902">
    <property type="entry name" value="N_methyl_site"/>
</dbReference>
<dbReference type="SUPFAM" id="SSF54523">
    <property type="entry name" value="Pili subunits"/>
    <property type="match status" value="1"/>
</dbReference>
<keyword evidence="3" id="KW-1185">Reference proteome</keyword>
<reference evidence="2 3" key="2">
    <citation type="journal article" date="2017" name="Antonie Van Leeuwenhoek">
        <title>Rhizobium rhizosphaerae sp. nov., a novel species isolated from rice rhizosphere.</title>
        <authorList>
            <person name="Zhao J.J."/>
            <person name="Zhang J."/>
            <person name="Zhang R.J."/>
            <person name="Zhang C.W."/>
            <person name="Yin H.Q."/>
            <person name="Zhang X.X."/>
        </authorList>
    </citation>
    <scope>NUCLEOTIDE SEQUENCE [LARGE SCALE GENOMIC DNA]</scope>
    <source>
        <strain evidence="2 3">ACAM 611</strain>
    </source>
</reference>
<organism evidence="2 3">
    <name type="scientific">Glaciecola punicea ACAM 611</name>
    <dbReference type="NCBI Taxonomy" id="1121923"/>
    <lineage>
        <taxon>Bacteria</taxon>
        <taxon>Pseudomonadati</taxon>
        <taxon>Pseudomonadota</taxon>
        <taxon>Gammaproteobacteria</taxon>
        <taxon>Alteromonadales</taxon>
        <taxon>Alteromonadaceae</taxon>
        <taxon>Glaciecola</taxon>
    </lineage>
</organism>
<gene>
    <name evidence="2" type="ORF">GPUN_2890</name>
</gene>
<dbReference type="NCBIfam" id="TIGR02532">
    <property type="entry name" value="IV_pilin_GFxxxE"/>
    <property type="match status" value="1"/>
</dbReference>
<evidence type="ECO:0000256" key="1">
    <source>
        <dbReference type="SAM" id="Phobius"/>
    </source>
</evidence>
<dbReference type="OrthoDB" id="6315901at2"/>
<dbReference type="RefSeq" id="WP_006007729.1">
    <property type="nucleotide sequence ID" value="NZ_BAET01000033.1"/>
</dbReference>
<proteinExistence type="predicted"/>